<sequence>MNMLMLKRFFTLLTLVITCNTFYSAKVLAQNSDQIIIPIPEDATITDPFGRNYKVPNPSQIYPINDFTPQQAIKIFEESLAVARRERDAHAESLALMNLANVYTMLGDFGNYQAYLEAVKFFEQSLKIRHQLQEKDGETITWLNLGNVYHRLGNYELAITAYEKSLALARQVNDYWLMSGSLRGLSFVYSKQNNFPKSLDYLQQAWKVAKLMNSPQQNFSFLHDLGYAFFRANRLKDAKDTLYQGIENWESLISQATNTDAEKITIGEVQQSLIYRTLQRVLVAENRYEQALEISERVRTKAFLELLNQRFPGYSTAQSSSLPNIELLKKIAQEQQATIVEYSIIEDQKIDKGIGKLELGEIFIWVIQPNGQVKFRRSDFKAGLANYNRTNAPLQELIVEMRQSLRIDSGRGIPNRATPQIGEIVRLEGRPIEFKYKVERIDQQKGTIFLRPVNADNNDRPAKEYLLTEIITDKSIYPSLKKLHELLIEPIAEFLPTNPDAKVIFIPERVLFLVPFAALQDNQGNYLIDKHTILTAPSIQVLNFTNQQRRKVQKAGLKQAVVVGDPTMPFLDSIGRLPSLPNAKIEAEAIANLLPYQTKLLIGKEATKQKVVELMPKARIIHLATHALLSDLTGGKIPGAIALTPSPRDNGFLTAEEILNLRLNAELVILSACDTGRGRLTIDGVVGLSRSLIATGVPSVIVSFWSVPDAPTALLMKEFYQEFLHRNPDKAKALRIAMLKTKTHHPDPKDWAAFILIGEAK</sequence>
<feature type="repeat" description="TPR" evidence="1">
    <location>
        <begin position="139"/>
        <end position="172"/>
    </location>
</feature>
<dbReference type="STRING" id="272123.Anacy_5361"/>
<dbReference type="Proteomes" id="UP000010474">
    <property type="component" value="Chromosome"/>
</dbReference>
<dbReference type="InterPro" id="IPR024983">
    <property type="entry name" value="CHAT_dom"/>
</dbReference>
<proteinExistence type="predicted"/>
<evidence type="ECO:0000313" key="4">
    <source>
        <dbReference type="EMBL" id="AFZ60682.1"/>
    </source>
</evidence>
<evidence type="ECO:0000313" key="5">
    <source>
        <dbReference type="Proteomes" id="UP000010474"/>
    </source>
</evidence>
<dbReference type="AlphaFoldDB" id="K9ZQ74"/>
<reference evidence="5" key="1">
    <citation type="journal article" date="2013" name="Proc. Natl. Acad. Sci. U.S.A.">
        <title>Improving the coverage of the cyanobacterial phylum using diversity-driven genome sequencing.</title>
        <authorList>
            <person name="Shih P.M."/>
            <person name="Wu D."/>
            <person name="Latifi A."/>
            <person name="Axen S.D."/>
            <person name="Fewer D.P."/>
            <person name="Talla E."/>
            <person name="Calteau A."/>
            <person name="Cai F."/>
            <person name="Tandeau de Marsac N."/>
            <person name="Rippka R."/>
            <person name="Herdman M."/>
            <person name="Sivonen K."/>
            <person name="Coursin T."/>
            <person name="Laurent T."/>
            <person name="Goodwin L."/>
            <person name="Nolan M."/>
            <person name="Davenport K.W."/>
            <person name="Han C.S."/>
            <person name="Rubin E.M."/>
            <person name="Eisen J.A."/>
            <person name="Woyke T."/>
            <person name="Gugger M."/>
            <person name="Kerfeld C.A."/>
        </authorList>
    </citation>
    <scope>NUCLEOTIDE SEQUENCE [LARGE SCALE GENOMIC DNA]</scope>
    <source>
        <strain evidence="5">ATCC 27899 / PCC 7122</strain>
    </source>
</reference>
<evidence type="ECO:0000256" key="1">
    <source>
        <dbReference type="PROSITE-ProRule" id="PRU00339"/>
    </source>
</evidence>
<dbReference type="InterPro" id="IPR011990">
    <property type="entry name" value="TPR-like_helical_dom_sf"/>
</dbReference>
<dbReference type="Pfam" id="PF12770">
    <property type="entry name" value="CHAT"/>
    <property type="match status" value="1"/>
</dbReference>
<dbReference type="Gene3D" id="1.25.40.10">
    <property type="entry name" value="Tetratricopeptide repeat domain"/>
    <property type="match status" value="1"/>
</dbReference>
<keyword evidence="1" id="KW-0802">TPR repeat</keyword>
<dbReference type="PROSITE" id="PS50293">
    <property type="entry name" value="TPR_REGION"/>
    <property type="match status" value="1"/>
</dbReference>
<dbReference type="PANTHER" id="PTHR10098:SF108">
    <property type="entry name" value="TETRATRICOPEPTIDE REPEAT PROTEIN 28"/>
    <property type="match status" value="1"/>
</dbReference>
<keyword evidence="2" id="KW-0732">Signal</keyword>
<evidence type="ECO:0000256" key="2">
    <source>
        <dbReference type="SAM" id="SignalP"/>
    </source>
</evidence>
<keyword evidence="5" id="KW-1185">Reference proteome</keyword>
<dbReference type="OrthoDB" id="443153at2"/>
<dbReference type="Pfam" id="PF13424">
    <property type="entry name" value="TPR_12"/>
    <property type="match status" value="1"/>
</dbReference>
<name>K9ZQ74_ANACC</name>
<dbReference type="EMBL" id="CP003659">
    <property type="protein sequence ID" value="AFZ60682.1"/>
    <property type="molecule type" value="Genomic_DNA"/>
</dbReference>
<dbReference type="PATRIC" id="fig|272123.3.peg.5815"/>
<feature type="chain" id="PRO_5030173432" evidence="2">
    <location>
        <begin position="30"/>
        <end position="761"/>
    </location>
</feature>
<dbReference type="PANTHER" id="PTHR10098">
    <property type="entry name" value="RAPSYN-RELATED"/>
    <property type="match status" value="1"/>
</dbReference>
<protein>
    <submittedName>
        <fullName evidence="4">Tetratricopeptide TPR_1 repeat-containing protein</fullName>
    </submittedName>
</protein>
<accession>K9ZQ74</accession>
<dbReference type="HOGENOM" id="CLU_002404_0_1_3"/>
<feature type="domain" description="CHAT" evidence="3">
    <location>
        <begin position="479"/>
        <end position="759"/>
    </location>
</feature>
<feature type="signal peptide" evidence="2">
    <location>
        <begin position="1"/>
        <end position="29"/>
    </location>
</feature>
<gene>
    <name evidence="4" type="ordered locus">Anacy_5361</name>
</gene>
<dbReference type="SMART" id="SM00028">
    <property type="entry name" value="TPR"/>
    <property type="match status" value="4"/>
</dbReference>
<evidence type="ECO:0000259" key="3">
    <source>
        <dbReference type="Pfam" id="PF12770"/>
    </source>
</evidence>
<organism evidence="4 5">
    <name type="scientific">Anabaena cylindrica (strain ATCC 27899 / PCC 7122)</name>
    <dbReference type="NCBI Taxonomy" id="272123"/>
    <lineage>
        <taxon>Bacteria</taxon>
        <taxon>Bacillati</taxon>
        <taxon>Cyanobacteriota</taxon>
        <taxon>Cyanophyceae</taxon>
        <taxon>Nostocales</taxon>
        <taxon>Nostocaceae</taxon>
        <taxon>Anabaena</taxon>
    </lineage>
</organism>
<dbReference type="eggNOG" id="COG0457">
    <property type="taxonomic scope" value="Bacteria"/>
</dbReference>
<dbReference type="InterPro" id="IPR019734">
    <property type="entry name" value="TPR_rpt"/>
</dbReference>
<dbReference type="SUPFAM" id="SSF48452">
    <property type="entry name" value="TPR-like"/>
    <property type="match status" value="1"/>
</dbReference>
<dbReference type="RefSeq" id="WP_015217294.1">
    <property type="nucleotide sequence ID" value="NC_019771.1"/>
</dbReference>
<dbReference type="eggNOG" id="COG4995">
    <property type="taxonomic scope" value="Bacteria"/>
</dbReference>
<dbReference type="PROSITE" id="PS50005">
    <property type="entry name" value="TPR"/>
    <property type="match status" value="1"/>
</dbReference>
<dbReference type="KEGG" id="acy:Anacy_5361"/>